<dbReference type="InterPro" id="IPR050221">
    <property type="entry name" value="26S_Proteasome_ATPase"/>
</dbReference>
<dbReference type="InterPro" id="IPR003593">
    <property type="entry name" value="AAA+_ATPase"/>
</dbReference>
<sequence>MEYLYDFLQNELKSSKIAAITNANEAELKILRHLSRAYVDGVGFLSVFELLNAVFKGENLEHLNHLKDIKTLIDNGWITHSFSVFKSEAKSSQTTLLSLLHAEISLSNAFLKILEEGNIGLNLPEIKPYEDHLEYLKDCFLRVELYEKNSMFLAKNDAKKRIKSQINELENYIKNRLNLTKIQIKIEQIFKENALNDKEQLIFLLLLKQEYANDFENARDLGVICALISDDEFEAIKNRALLDEGSKLLENGLIEYDEVLNNFSNISRSFYINDEILQSIMYPKNKNFDKKISIENALKEQEIFELIQPTTDINDVVLNENTKELLNSILKQVDKKVLSRLNSWGVKSRKGIDAKIIFYGEAGTGKTMSAISLAKSLKKQVLSFDCSKILSKYVGESEQNVRKIFDTYKEICKKTKSEPVLLLNEADQFLSTRVETSSGADKMHNQMQNIFLEQIERFQGVLIATTNFLQSLDSAFSRRFDYKIEFKKPDFKARLAIWRKVLPQNADFEDGFSVEELAKFNLSGAQIVLVMKNTALKVALKDDAIFCFDDFKAVITRELNGTFGDDKKVGLL</sequence>
<dbReference type="SUPFAM" id="SSF52540">
    <property type="entry name" value="P-loop containing nucleoside triphosphate hydrolases"/>
    <property type="match status" value="1"/>
</dbReference>
<evidence type="ECO:0000256" key="3">
    <source>
        <dbReference type="ARBA" id="ARBA00022840"/>
    </source>
</evidence>
<feature type="domain" description="AAA+ ATPase" evidence="4">
    <location>
        <begin position="352"/>
        <end position="490"/>
    </location>
</feature>
<dbReference type="RefSeq" id="WP_284937388.1">
    <property type="nucleotide sequence ID" value="NZ_JANURM010000004.1"/>
</dbReference>
<comment type="similarity">
    <text evidence="1">Belongs to the AAA ATPase family.</text>
</comment>
<dbReference type="Proteomes" id="UP001173801">
    <property type="component" value="Unassembled WGS sequence"/>
</dbReference>
<gene>
    <name evidence="5" type="ORF">NYG85_04985</name>
</gene>
<reference evidence="5" key="1">
    <citation type="submission" date="2022-08" db="EMBL/GenBank/DDBJ databases">
        <authorList>
            <person name="Wang H."/>
        </authorList>
    </citation>
    <scope>NUCLEOTIDE SEQUENCE</scope>
    <source>
        <strain evidence="5">PS10</strain>
    </source>
</reference>
<evidence type="ECO:0000256" key="1">
    <source>
        <dbReference type="ARBA" id="ARBA00006914"/>
    </source>
</evidence>
<keyword evidence="2" id="KW-0547">Nucleotide-binding</keyword>
<dbReference type="SMART" id="SM00382">
    <property type="entry name" value="AAA"/>
    <property type="match status" value="1"/>
</dbReference>
<keyword evidence="3 5" id="KW-0067">ATP-binding</keyword>
<evidence type="ECO:0000256" key="2">
    <source>
        <dbReference type="ARBA" id="ARBA00022741"/>
    </source>
</evidence>
<dbReference type="Gene3D" id="3.40.50.300">
    <property type="entry name" value="P-loop containing nucleotide triphosphate hydrolases"/>
    <property type="match status" value="1"/>
</dbReference>
<organism evidence="5 6">
    <name type="scientific">Campylobacter gastrosuis</name>
    <dbReference type="NCBI Taxonomy" id="2974576"/>
    <lineage>
        <taxon>Bacteria</taxon>
        <taxon>Pseudomonadati</taxon>
        <taxon>Campylobacterota</taxon>
        <taxon>Epsilonproteobacteria</taxon>
        <taxon>Campylobacterales</taxon>
        <taxon>Campylobacteraceae</taxon>
        <taxon>Campylobacter</taxon>
    </lineage>
</organism>
<proteinExistence type="inferred from homology"/>
<reference evidence="5" key="2">
    <citation type="journal article" date="2023" name="Microorganisms">
        <title>Isolation and Genomic Characteristics of Cat-Borne Campylobacter felis sp. nov. and Sheep-Borne Campylobacter ovis sp. nov.</title>
        <authorList>
            <person name="Wang H."/>
            <person name="Li Y."/>
            <person name="Gu Y."/>
            <person name="Zhou G."/>
            <person name="Chen X."/>
            <person name="Zhang X."/>
            <person name="Shao Z."/>
            <person name="Zhang J."/>
            <person name="Zhang M."/>
        </authorList>
    </citation>
    <scope>NUCLEOTIDE SEQUENCE</scope>
    <source>
        <strain evidence="5">PS10</strain>
    </source>
</reference>
<dbReference type="Pfam" id="PF00004">
    <property type="entry name" value="AAA"/>
    <property type="match status" value="1"/>
</dbReference>
<evidence type="ECO:0000313" key="5">
    <source>
        <dbReference type="EMBL" id="MDL0088728.1"/>
    </source>
</evidence>
<dbReference type="EMBL" id="JANURM010000004">
    <property type="protein sequence ID" value="MDL0088728.1"/>
    <property type="molecule type" value="Genomic_DNA"/>
</dbReference>
<dbReference type="InterPro" id="IPR054472">
    <property type="entry name" value="WHD"/>
</dbReference>
<evidence type="ECO:0000259" key="4">
    <source>
        <dbReference type="SMART" id="SM00382"/>
    </source>
</evidence>
<accession>A0ABT7HQ28</accession>
<dbReference type="PANTHER" id="PTHR23073">
    <property type="entry name" value="26S PROTEASOME REGULATORY SUBUNIT"/>
    <property type="match status" value="1"/>
</dbReference>
<dbReference type="Pfam" id="PF22977">
    <property type="entry name" value="WHD"/>
    <property type="match status" value="1"/>
</dbReference>
<evidence type="ECO:0000313" key="6">
    <source>
        <dbReference type="Proteomes" id="UP001173801"/>
    </source>
</evidence>
<dbReference type="InterPro" id="IPR003959">
    <property type="entry name" value="ATPase_AAA_core"/>
</dbReference>
<dbReference type="GO" id="GO:0005524">
    <property type="term" value="F:ATP binding"/>
    <property type="evidence" value="ECO:0007669"/>
    <property type="project" value="UniProtKB-KW"/>
</dbReference>
<keyword evidence="6" id="KW-1185">Reference proteome</keyword>
<comment type="caution">
    <text evidence="5">The sequence shown here is derived from an EMBL/GenBank/DDBJ whole genome shotgun (WGS) entry which is preliminary data.</text>
</comment>
<dbReference type="InterPro" id="IPR027417">
    <property type="entry name" value="P-loop_NTPase"/>
</dbReference>
<dbReference type="CDD" id="cd19481">
    <property type="entry name" value="RecA-like_protease"/>
    <property type="match status" value="1"/>
</dbReference>
<protein>
    <submittedName>
        <fullName evidence="5">ATP-binding protein</fullName>
    </submittedName>
</protein>
<name>A0ABT7HQ28_9BACT</name>